<accession>A0A645JMJ8</accession>
<gene>
    <name evidence="1" type="ORF">SDC9_212297</name>
</gene>
<name>A0A645JMJ8_9ZZZZ</name>
<organism evidence="1">
    <name type="scientific">bioreactor metagenome</name>
    <dbReference type="NCBI Taxonomy" id="1076179"/>
    <lineage>
        <taxon>unclassified sequences</taxon>
        <taxon>metagenomes</taxon>
        <taxon>ecological metagenomes</taxon>
    </lineage>
</organism>
<proteinExistence type="predicted"/>
<sequence>MTREAGKFVFAIIGKTMVEVAFGNGLAAIEQSGQLLAEQIADARK</sequence>
<reference evidence="1" key="1">
    <citation type="submission" date="2019-08" db="EMBL/GenBank/DDBJ databases">
        <authorList>
            <person name="Kucharzyk K."/>
            <person name="Murdoch R.W."/>
            <person name="Higgins S."/>
            <person name="Loffler F."/>
        </authorList>
    </citation>
    <scope>NUCLEOTIDE SEQUENCE</scope>
</reference>
<evidence type="ECO:0000313" key="1">
    <source>
        <dbReference type="EMBL" id="MPN64522.1"/>
    </source>
</evidence>
<protein>
    <submittedName>
        <fullName evidence="1">Uncharacterized protein</fullName>
    </submittedName>
</protein>
<comment type="caution">
    <text evidence="1">The sequence shown here is derived from an EMBL/GenBank/DDBJ whole genome shotgun (WGS) entry which is preliminary data.</text>
</comment>
<dbReference type="AlphaFoldDB" id="A0A645JMJ8"/>
<dbReference type="EMBL" id="VSSQ01145528">
    <property type="protein sequence ID" value="MPN64522.1"/>
    <property type="molecule type" value="Genomic_DNA"/>
</dbReference>